<organism evidence="9 10">
    <name type="scientific">Arsenicitalea aurantiaca</name>
    <dbReference type="NCBI Taxonomy" id="1783274"/>
    <lineage>
        <taxon>Bacteria</taxon>
        <taxon>Pseudomonadati</taxon>
        <taxon>Pseudomonadota</taxon>
        <taxon>Alphaproteobacteria</taxon>
        <taxon>Hyphomicrobiales</taxon>
        <taxon>Devosiaceae</taxon>
        <taxon>Arsenicitalea</taxon>
    </lineage>
</organism>
<dbReference type="Proteomes" id="UP000281547">
    <property type="component" value="Unassembled WGS sequence"/>
</dbReference>
<evidence type="ECO:0000256" key="1">
    <source>
        <dbReference type="ARBA" id="ARBA00004417"/>
    </source>
</evidence>
<dbReference type="Pfam" id="PF08352">
    <property type="entry name" value="oligo_HPY"/>
    <property type="match status" value="1"/>
</dbReference>
<dbReference type="GO" id="GO:0016887">
    <property type="term" value="F:ATP hydrolysis activity"/>
    <property type="evidence" value="ECO:0007669"/>
    <property type="project" value="InterPro"/>
</dbReference>
<evidence type="ECO:0000256" key="7">
    <source>
        <dbReference type="ARBA" id="ARBA00023136"/>
    </source>
</evidence>
<comment type="similarity">
    <text evidence="2">Belongs to the ABC transporter superfamily.</text>
</comment>
<comment type="subcellular location">
    <subcellularLocation>
        <location evidence="1">Cell inner membrane</location>
        <topology evidence="1">Peripheral membrane protein</topology>
    </subcellularLocation>
</comment>
<keyword evidence="6 9" id="KW-0067">ATP-binding</keyword>
<keyword evidence="4" id="KW-1003">Cell membrane</keyword>
<evidence type="ECO:0000256" key="4">
    <source>
        <dbReference type="ARBA" id="ARBA00022475"/>
    </source>
</evidence>
<dbReference type="EMBL" id="RZNJ01000002">
    <property type="protein sequence ID" value="RUT32466.1"/>
    <property type="molecule type" value="Genomic_DNA"/>
</dbReference>
<dbReference type="SMART" id="SM00382">
    <property type="entry name" value="AAA"/>
    <property type="match status" value="1"/>
</dbReference>
<keyword evidence="3" id="KW-0813">Transport</keyword>
<dbReference type="OrthoDB" id="9815712at2"/>
<proteinExistence type="inferred from homology"/>
<feature type="domain" description="ABC transporter" evidence="8">
    <location>
        <begin position="7"/>
        <end position="257"/>
    </location>
</feature>
<dbReference type="FunFam" id="3.40.50.300:FF:000016">
    <property type="entry name" value="Oligopeptide ABC transporter ATP-binding component"/>
    <property type="match status" value="1"/>
</dbReference>
<dbReference type="InterPro" id="IPR017871">
    <property type="entry name" value="ABC_transporter-like_CS"/>
</dbReference>
<reference evidence="9 10" key="1">
    <citation type="journal article" date="2016" name="Int. J. Syst. Evol. Microbiol.">
        <title>Arsenicitalea aurantiaca gen. nov., sp. nov., a new member of the family Hyphomicrobiaceae, isolated from high-arsenic sediment.</title>
        <authorList>
            <person name="Mu Y."/>
            <person name="Zhou L."/>
            <person name="Zeng X.C."/>
            <person name="Liu L."/>
            <person name="Pan Y."/>
            <person name="Chen X."/>
            <person name="Wang J."/>
            <person name="Li S."/>
            <person name="Li W.J."/>
            <person name="Wang Y."/>
        </authorList>
    </citation>
    <scope>NUCLEOTIDE SEQUENCE [LARGE SCALE GENOMIC DNA]</scope>
    <source>
        <strain evidence="9 10">42-50</strain>
    </source>
</reference>
<dbReference type="GO" id="GO:0005886">
    <property type="term" value="C:plasma membrane"/>
    <property type="evidence" value="ECO:0007669"/>
    <property type="project" value="UniProtKB-SubCell"/>
</dbReference>
<keyword evidence="10" id="KW-1185">Reference proteome</keyword>
<evidence type="ECO:0000313" key="10">
    <source>
        <dbReference type="Proteomes" id="UP000281547"/>
    </source>
</evidence>
<keyword evidence="5" id="KW-0547">Nucleotide-binding</keyword>
<accession>A0A433XEH2</accession>
<name>A0A433XEH2_9HYPH</name>
<evidence type="ECO:0000256" key="2">
    <source>
        <dbReference type="ARBA" id="ARBA00005417"/>
    </source>
</evidence>
<dbReference type="GO" id="GO:0005524">
    <property type="term" value="F:ATP binding"/>
    <property type="evidence" value="ECO:0007669"/>
    <property type="project" value="UniProtKB-KW"/>
</dbReference>
<dbReference type="PROSITE" id="PS00211">
    <property type="entry name" value="ABC_TRANSPORTER_1"/>
    <property type="match status" value="1"/>
</dbReference>
<sequence>MSAAPLVAIDTLTISLPSADGQRLFPVREVSLEIGRGDIVGLAGESGSGKTITALSLLGLLPPGGRMSGRIDFEGRDLVGLGPAEISAVRGRDIAMVFQDPMTALHPMLSIERQLTEHLRHHRGVDAKAARERAIELLELVRIPDAATALRRYPHQFSGGMRQRIAIAMALCCGPKLLIADEPTTALDVTVQAGILRLLQRLRTELGLSVLLITHDMGVMSALTDRVAVMYAGRIVEQGMRGDVLGRPRHPYTYGLLGALPHDRGEEMVLRPLEGTPPAIGALPQGCPFHPRCQFAQPVCRTAEPALRTVAPGRAIACTIDPLGEMAA</sequence>
<dbReference type="PANTHER" id="PTHR43297:SF2">
    <property type="entry name" value="DIPEPTIDE TRANSPORT ATP-BINDING PROTEIN DPPD"/>
    <property type="match status" value="1"/>
</dbReference>
<dbReference type="InterPro" id="IPR013563">
    <property type="entry name" value="Oligopep_ABC_C"/>
</dbReference>
<dbReference type="RefSeq" id="WP_127187423.1">
    <property type="nucleotide sequence ID" value="NZ_RZNJ01000002.1"/>
</dbReference>
<dbReference type="PANTHER" id="PTHR43297">
    <property type="entry name" value="OLIGOPEPTIDE TRANSPORT ATP-BINDING PROTEIN APPD"/>
    <property type="match status" value="1"/>
</dbReference>
<dbReference type="CDD" id="cd03257">
    <property type="entry name" value="ABC_NikE_OppD_transporters"/>
    <property type="match status" value="1"/>
</dbReference>
<evidence type="ECO:0000259" key="8">
    <source>
        <dbReference type="PROSITE" id="PS50893"/>
    </source>
</evidence>
<protein>
    <submittedName>
        <fullName evidence="9">ABC transporter ATP-binding protein</fullName>
    </submittedName>
</protein>
<dbReference type="GO" id="GO:0055085">
    <property type="term" value="P:transmembrane transport"/>
    <property type="evidence" value="ECO:0007669"/>
    <property type="project" value="UniProtKB-ARBA"/>
</dbReference>
<dbReference type="InterPro" id="IPR027417">
    <property type="entry name" value="P-loop_NTPase"/>
</dbReference>
<dbReference type="Pfam" id="PF00005">
    <property type="entry name" value="ABC_tran"/>
    <property type="match status" value="1"/>
</dbReference>
<comment type="caution">
    <text evidence="9">The sequence shown here is derived from an EMBL/GenBank/DDBJ whole genome shotgun (WGS) entry which is preliminary data.</text>
</comment>
<dbReference type="InterPro" id="IPR003593">
    <property type="entry name" value="AAA+_ATPase"/>
</dbReference>
<evidence type="ECO:0000313" key="9">
    <source>
        <dbReference type="EMBL" id="RUT32466.1"/>
    </source>
</evidence>
<dbReference type="NCBIfam" id="TIGR01727">
    <property type="entry name" value="oligo_HPY"/>
    <property type="match status" value="1"/>
</dbReference>
<evidence type="ECO:0000256" key="5">
    <source>
        <dbReference type="ARBA" id="ARBA00022741"/>
    </source>
</evidence>
<evidence type="ECO:0000256" key="6">
    <source>
        <dbReference type="ARBA" id="ARBA00022840"/>
    </source>
</evidence>
<evidence type="ECO:0000256" key="3">
    <source>
        <dbReference type="ARBA" id="ARBA00022448"/>
    </source>
</evidence>
<keyword evidence="7" id="KW-0472">Membrane</keyword>
<dbReference type="SUPFAM" id="SSF52540">
    <property type="entry name" value="P-loop containing nucleoside triphosphate hydrolases"/>
    <property type="match status" value="1"/>
</dbReference>
<gene>
    <name evidence="9" type="ORF">EMQ25_04730</name>
</gene>
<dbReference type="InterPro" id="IPR050388">
    <property type="entry name" value="ABC_Ni/Peptide_Import"/>
</dbReference>
<dbReference type="PROSITE" id="PS50893">
    <property type="entry name" value="ABC_TRANSPORTER_2"/>
    <property type="match status" value="1"/>
</dbReference>
<dbReference type="AlphaFoldDB" id="A0A433XEH2"/>
<dbReference type="Gene3D" id="3.40.50.300">
    <property type="entry name" value="P-loop containing nucleotide triphosphate hydrolases"/>
    <property type="match status" value="1"/>
</dbReference>
<dbReference type="GO" id="GO:0015833">
    <property type="term" value="P:peptide transport"/>
    <property type="evidence" value="ECO:0007669"/>
    <property type="project" value="InterPro"/>
</dbReference>
<dbReference type="InterPro" id="IPR003439">
    <property type="entry name" value="ABC_transporter-like_ATP-bd"/>
</dbReference>